<keyword evidence="2" id="KW-1185">Reference proteome</keyword>
<sequence>MAVTNPVANEPGWTVLPDRPVPTYSRPLLGSELLVDQFALFYDGLAEPAMGLTFTSPLPHDELEARTRKALARLRFVSPGIAATLEYVNNAKTRSFVYTPTSDVSKIALWAQESLVVRHETMDVEAFIAGINQTKLPYVLSDGTEQILRTYLYLGPEEHAIFFHGSHTLMDARPTFGALSLLLEFMTDDTLGPLEEWGWGTEWAALPVGPVTATGGPREDYEGAGMALMKRAVETMTSELPTHSIVPARQEVGVAGRPVRVHVVIPADKSAKLLKAAKAGGFTVTHLFEAAQALAIFIVNPPPEEEKSEAHITWPQSLVALSKWQVAPHNTKAHFVGTLSLVPTKTRYVDIPWSEQPKAQLLSLMQHVRAQYEFYLTNPHLPHFTAAAVALNPPLEPGISRNAFATTSTNLGVVEQTIPLEWRLRTANGDAGPALTVHEMAFGHRLTQPNPLTHVWTMHSQMHVQVEASDHWDQNYLQRYLDEIVRQAELLLD</sequence>
<reference evidence="1" key="2">
    <citation type="journal article" date="2022" name="New Phytol.">
        <title>Evolutionary transition to the ectomycorrhizal habit in the genomes of a hyperdiverse lineage of mushroom-forming fungi.</title>
        <authorList>
            <person name="Looney B."/>
            <person name="Miyauchi S."/>
            <person name="Morin E."/>
            <person name="Drula E."/>
            <person name="Courty P.E."/>
            <person name="Kohler A."/>
            <person name="Kuo A."/>
            <person name="LaButti K."/>
            <person name="Pangilinan J."/>
            <person name="Lipzen A."/>
            <person name="Riley R."/>
            <person name="Andreopoulos W."/>
            <person name="He G."/>
            <person name="Johnson J."/>
            <person name="Nolan M."/>
            <person name="Tritt A."/>
            <person name="Barry K.W."/>
            <person name="Grigoriev I.V."/>
            <person name="Nagy L.G."/>
            <person name="Hibbett D."/>
            <person name="Henrissat B."/>
            <person name="Matheny P.B."/>
            <person name="Labbe J."/>
            <person name="Martin F.M."/>
        </authorList>
    </citation>
    <scope>NUCLEOTIDE SEQUENCE</scope>
    <source>
        <strain evidence="1">FP105234-sp</strain>
    </source>
</reference>
<name>A0ACB8S8F1_9AGAM</name>
<organism evidence="1 2">
    <name type="scientific">Auriscalpium vulgare</name>
    <dbReference type="NCBI Taxonomy" id="40419"/>
    <lineage>
        <taxon>Eukaryota</taxon>
        <taxon>Fungi</taxon>
        <taxon>Dikarya</taxon>
        <taxon>Basidiomycota</taxon>
        <taxon>Agaricomycotina</taxon>
        <taxon>Agaricomycetes</taxon>
        <taxon>Russulales</taxon>
        <taxon>Auriscalpiaceae</taxon>
        <taxon>Auriscalpium</taxon>
    </lineage>
</organism>
<reference evidence="1" key="1">
    <citation type="submission" date="2021-02" db="EMBL/GenBank/DDBJ databases">
        <authorList>
            <consortium name="DOE Joint Genome Institute"/>
            <person name="Ahrendt S."/>
            <person name="Looney B.P."/>
            <person name="Miyauchi S."/>
            <person name="Morin E."/>
            <person name="Drula E."/>
            <person name="Courty P.E."/>
            <person name="Chicoki N."/>
            <person name="Fauchery L."/>
            <person name="Kohler A."/>
            <person name="Kuo A."/>
            <person name="Labutti K."/>
            <person name="Pangilinan J."/>
            <person name="Lipzen A."/>
            <person name="Riley R."/>
            <person name="Andreopoulos W."/>
            <person name="He G."/>
            <person name="Johnson J."/>
            <person name="Barry K.W."/>
            <person name="Grigoriev I.V."/>
            <person name="Nagy L."/>
            <person name="Hibbett D."/>
            <person name="Henrissat B."/>
            <person name="Matheny P.B."/>
            <person name="Labbe J."/>
            <person name="Martin F."/>
        </authorList>
    </citation>
    <scope>NUCLEOTIDE SEQUENCE</scope>
    <source>
        <strain evidence="1">FP105234-sp</strain>
    </source>
</reference>
<dbReference type="EMBL" id="MU275848">
    <property type="protein sequence ID" value="KAI0052058.1"/>
    <property type="molecule type" value="Genomic_DNA"/>
</dbReference>
<accession>A0ACB8S8F1</accession>
<evidence type="ECO:0000313" key="2">
    <source>
        <dbReference type="Proteomes" id="UP000814033"/>
    </source>
</evidence>
<evidence type="ECO:0000313" key="1">
    <source>
        <dbReference type="EMBL" id="KAI0052058.1"/>
    </source>
</evidence>
<gene>
    <name evidence="1" type="ORF">FA95DRAFT_1511280</name>
</gene>
<comment type="caution">
    <text evidence="1">The sequence shown here is derived from an EMBL/GenBank/DDBJ whole genome shotgun (WGS) entry which is preliminary data.</text>
</comment>
<proteinExistence type="predicted"/>
<dbReference type="Proteomes" id="UP000814033">
    <property type="component" value="Unassembled WGS sequence"/>
</dbReference>
<protein>
    <submittedName>
        <fullName evidence="1">Uncharacterized protein</fullName>
    </submittedName>
</protein>